<dbReference type="EMBL" id="BAABFR010000026">
    <property type="protein sequence ID" value="GAA4391827.1"/>
    <property type="molecule type" value="Genomic_DNA"/>
</dbReference>
<sequence>MTFSPAPAPAGSLSRAAARLAAMPHVSLECVARDPRVTFSPCAGERTPGLLPTDARRVQSVVMICRAAYGVSVVTERGDYPRRPRHAKH</sequence>
<dbReference type="Proteomes" id="UP001500635">
    <property type="component" value="Unassembled WGS sequence"/>
</dbReference>
<protein>
    <submittedName>
        <fullName evidence="1">Uncharacterized protein</fullName>
    </submittedName>
</protein>
<accession>A0ABP8JJE6</accession>
<evidence type="ECO:0000313" key="2">
    <source>
        <dbReference type="Proteomes" id="UP001500635"/>
    </source>
</evidence>
<keyword evidence="2" id="KW-1185">Reference proteome</keyword>
<gene>
    <name evidence="1" type="ORF">GCM10023147_21110</name>
</gene>
<proteinExistence type="predicted"/>
<comment type="caution">
    <text evidence="1">The sequence shown here is derived from an EMBL/GenBank/DDBJ whole genome shotgun (WGS) entry which is preliminary data.</text>
</comment>
<reference evidence="2" key="1">
    <citation type="journal article" date="2019" name="Int. J. Syst. Evol. Microbiol.">
        <title>The Global Catalogue of Microorganisms (GCM) 10K type strain sequencing project: providing services to taxonomists for standard genome sequencing and annotation.</title>
        <authorList>
            <consortium name="The Broad Institute Genomics Platform"/>
            <consortium name="The Broad Institute Genome Sequencing Center for Infectious Disease"/>
            <person name="Wu L."/>
            <person name="Ma J."/>
        </authorList>
    </citation>
    <scope>NUCLEOTIDE SEQUENCE [LARGE SCALE GENOMIC DNA]</scope>
    <source>
        <strain evidence="2">JCM 17688</strain>
    </source>
</reference>
<name>A0ABP8JJE6_9ACTN</name>
<organism evidence="1 2">
    <name type="scientific">Tsukamurella soli</name>
    <dbReference type="NCBI Taxonomy" id="644556"/>
    <lineage>
        <taxon>Bacteria</taxon>
        <taxon>Bacillati</taxon>
        <taxon>Actinomycetota</taxon>
        <taxon>Actinomycetes</taxon>
        <taxon>Mycobacteriales</taxon>
        <taxon>Tsukamurellaceae</taxon>
        <taxon>Tsukamurella</taxon>
    </lineage>
</organism>
<evidence type="ECO:0000313" key="1">
    <source>
        <dbReference type="EMBL" id="GAA4391827.1"/>
    </source>
</evidence>